<dbReference type="InterPro" id="IPR029063">
    <property type="entry name" value="SAM-dependent_MTases_sf"/>
</dbReference>
<gene>
    <name evidence="3" type="ORF">FAK_20390</name>
</gene>
<dbReference type="SUPFAM" id="SSF53335">
    <property type="entry name" value="S-adenosyl-L-methionine-dependent methyltransferases"/>
    <property type="match status" value="1"/>
</dbReference>
<name>A0AAU9ECY0_9BACT</name>
<dbReference type="PANTHER" id="PTHR43861">
    <property type="entry name" value="TRANS-ACONITATE 2-METHYLTRANSFERASE-RELATED"/>
    <property type="match status" value="1"/>
</dbReference>
<evidence type="ECO:0000313" key="4">
    <source>
        <dbReference type="Proteomes" id="UP001366166"/>
    </source>
</evidence>
<dbReference type="GO" id="GO:0032259">
    <property type="term" value="P:methylation"/>
    <property type="evidence" value="ECO:0007669"/>
    <property type="project" value="UniProtKB-KW"/>
</dbReference>
<feature type="domain" description="Methyltransferase" evidence="2">
    <location>
        <begin position="56"/>
        <end position="150"/>
    </location>
</feature>
<dbReference type="RefSeq" id="WP_338598725.1">
    <property type="nucleotide sequence ID" value="NZ_AP028679.1"/>
</dbReference>
<proteinExistence type="predicted"/>
<keyword evidence="3" id="KW-0489">Methyltransferase</keyword>
<evidence type="ECO:0000259" key="2">
    <source>
        <dbReference type="Pfam" id="PF13649"/>
    </source>
</evidence>
<organism evidence="3 4">
    <name type="scientific">Desulfoferula mesophila</name>
    <dbReference type="NCBI Taxonomy" id="3058419"/>
    <lineage>
        <taxon>Bacteria</taxon>
        <taxon>Pseudomonadati</taxon>
        <taxon>Thermodesulfobacteriota</taxon>
        <taxon>Desulfarculia</taxon>
        <taxon>Desulfarculales</taxon>
        <taxon>Desulfarculaceae</taxon>
        <taxon>Desulfoferula</taxon>
    </lineage>
</organism>
<evidence type="ECO:0000256" key="1">
    <source>
        <dbReference type="ARBA" id="ARBA00022679"/>
    </source>
</evidence>
<accession>A0AAU9ECY0</accession>
<dbReference type="InterPro" id="IPR041698">
    <property type="entry name" value="Methyltransf_25"/>
</dbReference>
<dbReference type="Pfam" id="PF13649">
    <property type="entry name" value="Methyltransf_25"/>
    <property type="match status" value="1"/>
</dbReference>
<dbReference type="CDD" id="cd02440">
    <property type="entry name" value="AdoMet_MTases"/>
    <property type="match status" value="1"/>
</dbReference>
<reference evidence="4" key="1">
    <citation type="journal article" date="2023" name="Arch. Microbiol.">
        <title>Desulfoferula mesophilus gen. nov. sp. nov., a mesophilic sulfate-reducing bacterium isolated from a brackish lake sediment.</title>
        <authorList>
            <person name="Watanabe T."/>
            <person name="Yabe T."/>
            <person name="Tsuji J.M."/>
            <person name="Fukui M."/>
        </authorList>
    </citation>
    <scope>NUCLEOTIDE SEQUENCE [LARGE SCALE GENOMIC DNA]</scope>
    <source>
        <strain evidence="4">12FAK</strain>
    </source>
</reference>
<dbReference type="GO" id="GO:0008168">
    <property type="term" value="F:methyltransferase activity"/>
    <property type="evidence" value="ECO:0007669"/>
    <property type="project" value="UniProtKB-KW"/>
</dbReference>
<dbReference type="Gene3D" id="3.40.50.150">
    <property type="entry name" value="Vaccinia Virus protein VP39"/>
    <property type="match status" value="1"/>
</dbReference>
<evidence type="ECO:0000313" key="3">
    <source>
        <dbReference type="EMBL" id="BEQ14973.1"/>
    </source>
</evidence>
<protein>
    <submittedName>
        <fullName evidence="3">Methyltransferase</fullName>
    </submittedName>
</protein>
<keyword evidence="1" id="KW-0808">Transferase</keyword>
<dbReference type="Proteomes" id="UP001366166">
    <property type="component" value="Chromosome"/>
</dbReference>
<keyword evidence="4" id="KW-1185">Reference proteome</keyword>
<dbReference type="EMBL" id="AP028679">
    <property type="protein sequence ID" value="BEQ14973.1"/>
    <property type="molecule type" value="Genomic_DNA"/>
</dbReference>
<dbReference type="KEGG" id="dmp:FAK_20390"/>
<sequence length="233" mass="26305">MVAASGEAEVRASVLFSRDAREYDELRRLLVPCFDEFYGTALRLIQEWRGTSDIEVLDIGAGTGLFSAMVLGQGQVKRLCLLDGSAAMLERARCRFPKDDLVEYRIADMGQADLRGPWDLVISALAIHHLSDDGKRELYRRIRRVLKQGGLFVNAEQVAGPTLEADQRYERIWLEQIRQLGVSEEEVAKARQRMSYDQCAPVESQLQWLTQAGFSEVDCSFKAWRFAVISGLA</sequence>
<dbReference type="AlphaFoldDB" id="A0AAU9ECY0"/>